<dbReference type="Pfam" id="PF01434">
    <property type="entry name" value="Peptidase_M41"/>
    <property type="match status" value="1"/>
</dbReference>
<evidence type="ECO:0000256" key="10">
    <source>
        <dbReference type="ARBA" id="ARBA00023049"/>
    </source>
</evidence>
<dbReference type="InterPro" id="IPR041569">
    <property type="entry name" value="AAA_lid_3"/>
</dbReference>
<dbReference type="InterPro" id="IPR037219">
    <property type="entry name" value="Peptidase_M41-like"/>
</dbReference>
<dbReference type="EMBL" id="AP019868">
    <property type="protein sequence ID" value="BBN04609.1"/>
    <property type="molecule type" value="Genomic_DNA"/>
</dbReference>
<name>A0A176VWR6_MARPO</name>
<dbReference type="InterPro" id="IPR003593">
    <property type="entry name" value="AAA+_ATPase"/>
</dbReference>
<dbReference type="Gene3D" id="1.20.58.760">
    <property type="entry name" value="Peptidase M41"/>
    <property type="match status" value="1"/>
</dbReference>
<feature type="region of interest" description="Disordered" evidence="11">
    <location>
        <begin position="238"/>
        <end position="261"/>
    </location>
</feature>
<evidence type="ECO:0000256" key="1">
    <source>
        <dbReference type="ARBA" id="ARBA00001947"/>
    </source>
</evidence>
<evidence type="ECO:0000256" key="3">
    <source>
        <dbReference type="ARBA" id="ARBA00010550"/>
    </source>
</evidence>
<keyword evidence="6" id="KW-0547">Nucleotide-binding</keyword>
<gene>
    <name evidence="14" type="ORF">AXG93_2016s1270</name>
    <name evidence="13" type="ORF">Mp_3g06130</name>
</gene>
<dbReference type="GO" id="GO:0005524">
    <property type="term" value="F:ATP binding"/>
    <property type="evidence" value="ECO:0007669"/>
    <property type="project" value="UniProtKB-KW"/>
</dbReference>
<keyword evidence="10" id="KW-0482">Metalloprotease</keyword>
<evidence type="ECO:0000313" key="14">
    <source>
        <dbReference type="EMBL" id="OAE24722.1"/>
    </source>
</evidence>
<dbReference type="Gene3D" id="3.40.50.300">
    <property type="entry name" value="P-loop containing nucleotide triphosphate hydrolases"/>
    <property type="match status" value="1"/>
</dbReference>
<dbReference type="PANTHER" id="PTHR43655">
    <property type="entry name" value="ATP-DEPENDENT PROTEASE"/>
    <property type="match status" value="1"/>
</dbReference>
<keyword evidence="5" id="KW-0479">Metal-binding</keyword>
<dbReference type="InterPro" id="IPR027417">
    <property type="entry name" value="P-loop_NTPase"/>
</dbReference>
<dbReference type="AlphaFoldDB" id="A0A176VWR6"/>
<keyword evidence="7" id="KW-0378">Hydrolase</keyword>
<dbReference type="Proteomes" id="UP001162541">
    <property type="component" value="Chromosome 3"/>
</dbReference>
<evidence type="ECO:0000256" key="2">
    <source>
        <dbReference type="ARBA" id="ARBA00010044"/>
    </source>
</evidence>
<dbReference type="EMBL" id="LVLJ01002490">
    <property type="protein sequence ID" value="OAE24722.1"/>
    <property type="molecule type" value="Genomic_DNA"/>
</dbReference>
<dbReference type="GO" id="GO:0005745">
    <property type="term" value="C:m-AAA complex"/>
    <property type="evidence" value="ECO:0007669"/>
    <property type="project" value="TreeGrafter"/>
</dbReference>
<reference evidence="16" key="3">
    <citation type="journal article" date="2020" name="Curr. Biol.">
        <title>Chromatin organization in early land plants reveals an ancestral association between H3K27me3, transposons, and constitutive heterochromatin.</title>
        <authorList>
            <person name="Montgomery S.A."/>
            <person name="Tanizawa Y."/>
            <person name="Galik B."/>
            <person name="Wang N."/>
            <person name="Ito T."/>
            <person name="Mochizuki T."/>
            <person name="Akimcheva S."/>
            <person name="Bowman J.L."/>
            <person name="Cognat V."/>
            <person name="Marechal-Drouard L."/>
            <person name="Ekker H."/>
            <person name="Hong S.F."/>
            <person name="Kohchi T."/>
            <person name="Lin S.S."/>
            <person name="Liu L.D."/>
            <person name="Nakamura Y."/>
            <person name="Valeeva L.R."/>
            <person name="Shakirov E.V."/>
            <person name="Shippen D.E."/>
            <person name="Wei W.L."/>
            <person name="Yagura M."/>
            <person name="Yamaoka S."/>
            <person name="Yamato K.T."/>
            <person name="Liu C."/>
            <person name="Berger F."/>
        </authorList>
    </citation>
    <scope>NUCLEOTIDE SEQUENCE [LARGE SCALE GENOMIC DNA]</scope>
    <source>
        <strain evidence="16">Tak-1</strain>
    </source>
</reference>
<sequence>MALEGALLGAARAECKNFGCSAQGLSRICSQSSAVSLNLRFRCLEKLGGGFWTKSRLRNSRNCGRLSCKDKSLGSARLWAFRARALGGRSSEEPDESQNAQEGGNEAVNGADIGGGKTEGGKWKEITSSVAQFSRDFWTELKNFQAELVSGKVEWNGQKAAAALIYALIVGAFLRGAYMAVYSRTLGKQKMLNLTDKYLESIIPEPTPRNIRRMKKGIWRTEKPEGYRVRKYKLGPDGEYTHDFDYPGENPEESEDEGDLDNSFENLIDSSLELSSEEKENLKRDIADAKRDKRVKKIVDGDAVVTRAEVDFLDLVDDLANSPEEADRMRAEVIAARQAKQASEKIEMSSVKSEGETAIQGDEVNEDVPKTSWKERLVEWDRILENASMKETLDIFTSKYAIDLSWPELEASIERSLAEDKNVEGSKRAFWVARTWWKYRPKLPYTYFMAKVENFEVESAVYTEDMKKLYITMKDGFPSEFVVDIPVDPYLYEVLKKCGVETDVLHKSNLSYYGRVLLSLAPSIIIILYIRAFQYRAREKASEKIYDLLKMNRDHLILPEDAADKAKSQYKDVIVGGDIWQVIDEIMIYMRNPLKYFDKRVKLPRGILISGPPGTGKTLLARAIARESGLPFVFASGAEFVESSTGNGSDKIFDIFFTARANAPAFIFIDEIDALAGKNVNDDAERRATFEQLLAELDGEPEDTDVDRYSLRQAVILICATNRPDELDEQFMRPGRIDREIHIGLPGEEERIAIFGVHSQGKRLAEDVDFPKLVFRTIGYSGADIRNLINEAGIMAVRKGHEQICQQDLIDVLDKQLFEGMGVVLMDDEQKRVEEKIPMDSKKLLAVHEAGHVLLAHLFPSFDWHAFSHLLPGGAQAALSVFFPRQEMLQLGYTTVGYVKMQMVVAHGGRCAERLVYGENISDGGQDDLARISAMARELTISNTNNRLGLLPMKWQDTLDAPKLPGEVDLVPNEWDKPGSQIANMTVELSELFTREVTKYADETEDMAMEALAKNRHILDKLTEVLLAKTKLSGFEAEDIVRSMNPVYLPDFMKDNENVDMQSFEESVAPPNMAGRFQELNIYQAPQHQG</sequence>
<evidence type="ECO:0000256" key="4">
    <source>
        <dbReference type="ARBA" id="ARBA00022670"/>
    </source>
</evidence>
<dbReference type="Gene3D" id="3.30.720.210">
    <property type="match status" value="1"/>
</dbReference>
<keyword evidence="15" id="KW-1185">Reference proteome</keyword>
<evidence type="ECO:0000313" key="16">
    <source>
        <dbReference type="Proteomes" id="UP001162541"/>
    </source>
</evidence>
<dbReference type="GO" id="GO:0046872">
    <property type="term" value="F:metal ion binding"/>
    <property type="evidence" value="ECO:0007669"/>
    <property type="project" value="UniProtKB-KW"/>
</dbReference>
<keyword evidence="9" id="KW-0067">ATP-binding</keyword>
<feature type="domain" description="AAA+ ATPase" evidence="12">
    <location>
        <begin position="603"/>
        <end position="747"/>
    </location>
</feature>
<comment type="similarity">
    <text evidence="2">In the C-terminal section; belongs to the peptidase M41 family.</text>
</comment>
<keyword evidence="4" id="KW-0645">Protease</keyword>
<reference evidence="13" key="2">
    <citation type="journal article" date="2019" name="Curr. Biol.">
        <title>Chromatin organization in early land plants reveals an ancestral association between H3K27me3, transposons, and constitutive heterochromatin.</title>
        <authorList>
            <person name="Montgomery S.A."/>
            <person name="Tanizawa Y."/>
            <person name="Galik B."/>
            <person name="Wang N."/>
            <person name="Ito T."/>
            <person name="Mochizuki T."/>
            <person name="Akimcheva S."/>
            <person name="Bowman J."/>
            <person name="Cognat V."/>
            <person name="Drouard L."/>
            <person name="Ekker H."/>
            <person name="Houng S."/>
            <person name="Kohchi T."/>
            <person name="Lin S."/>
            <person name="Liu L.D."/>
            <person name="Nakamura Y."/>
            <person name="Valeeva L.R."/>
            <person name="Shakirov E.V."/>
            <person name="Shippen D.E."/>
            <person name="Wei W."/>
            <person name="Yagura M."/>
            <person name="Yamaoka S."/>
            <person name="Yamato K.T."/>
            <person name="Liu C."/>
            <person name="Berger F."/>
        </authorList>
    </citation>
    <scope>NUCLEOTIDE SEQUENCE [LARGE SCALE GENOMIC DNA]</scope>
    <source>
        <strain evidence="13">Tak-1</strain>
    </source>
</reference>
<evidence type="ECO:0000256" key="11">
    <source>
        <dbReference type="SAM" id="MobiDB-lite"/>
    </source>
</evidence>
<dbReference type="SUPFAM" id="SSF140990">
    <property type="entry name" value="FtsH protease domain-like"/>
    <property type="match status" value="1"/>
</dbReference>
<proteinExistence type="inferred from homology"/>
<dbReference type="Pfam" id="PF17862">
    <property type="entry name" value="AAA_lid_3"/>
    <property type="match status" value="1"/>
</dbReference>
<evidence type="ECO:0000256" key="5">
    <source>
        <dbReference type="ARBA" id="ARBA00022723"/>
    </source>
</evidence>
<organism evidence="14 15">
    <name type="scientific">Marchantia polymorpha subsp. ruderalis</name>
    <dbReference type="NCBI Taxonomy" id="1480154"/>
    <lineage>
        <taxon>Eukaryota</taxon>
        <taxon>Viridiplantae</taxon>
        <taxon>Streptophyta</taxon>
        <taxon>Embryophyta</taxon>
        <taxon>Marchantiophyta</taxon>
        <taxon>Marchantiopsida</taxon>
        <taxon>Marchantiidae</taxon>
        <taxon>Marchantiales</taxon>
        <taxon>Marchantiaceae</taxon>
        <taxon>Marchantia</taxon>
    </lineage>
</organism>
<comment type="similarity">
    <text evidence="3">In the N-terminal section; belongs to the AAA ATPase family.</text>
</comment>
<dbReference type="InterPro" id="IPR000642">
    <property type="entry name" value="Peptidase_M41"/>
</dbReference>
<evidence type="ECO:0000313" key="15">
    <source>
        <dbReference type="Proteomes" id="UP000077202"/>
    </source>
</evidence>
<dbReference type="InterPro" id="IPR050928">
    <property type="entry name" value="ATP-dep_Zn_Metalloprotease"/>
</dbReference>
<dbReference type="GO" id="GO:0004222">
    <property type="term" value="F:metalloendopeptidase activity"/>
    <property type="evidence" value="ECO:0007669"/>
    <property type="project" value="InterPro"/>
</dbReference>
<dbReference type="PANTHER" id="PTHR43655:SF19">
    <property type="entry name" value="ATP-DEPENDENT ZINC METALLOPROTEASE FTSH 12, CHLOROPLASTIC"/>
    <property type="match status" value="1"/>
</dbReference>
<accession>A0A176VWR6</accession>
<dbReference type="GO" id="GO:0016887">
    <property type="term" value="F:ATP hydrolysis activity"/>
    <property type="evidence" value="ECO:0007669"/>
    <property type="project" value="InterPro"/>
</dbReference>
<dbReference type="SUPFAM" id="SSF52540">
    <property type="entry name" value="P-loop containing nucleoside triphosphate hydrolases"/>
    <property type="match status" value="1"/>
</dbReference>
<protein>
    <recommendedName>
        <fullName evidence="12">AAA+ ATPase domain-containing protein</fullName>
    </recommendedName>
</protein>
<dbReference type="GO" id="GO:0004176">
    <property type="term" value="F:ATP-dependent peptidase activity"/>
    <property type="evidence" value="ECO:0007669"/>
    <property type="project" value="InterPro"/>
</dbReference>
<comment type="cofactor">
    <cofactor evidence="1">
        <name>Zn(2+)</name>
        <dbReference type="ChEBI" id="CHEBI:29105"/>
    </cofactor>
</comment>
<feature type="region of interest" description="Disordered" evidence="11">
    <location>
        <begin position="89"/>
        <end position="122"/>
    </location>
</feature>
<evidence type="ECO:0000259" key="12">
    <source>
        <dbReference type="SMART" id="SM00382"/>
    </source>
</evidence>
<evidence type="ECO:0000256" key="7">
    <source>
        <dbReference type="ARBA" id="ARBA00022801"/>
    </source>
</evidence>
<dbReference type="FunFam" id="3.40.50.300:FF:001118">
    <property type="entry name" value="ATP-dependent zinc metalloprotease FTSH 12, chloroplastic"/>
    <property type="match status" value="1"/>
</dbReference>
<dbReference type="FunFam" id="1.10.8.60:FF:000101">
    <property type="entry name" value="ATP-dependent zinc metalloprotease FTSH 12, chloroplastic"/>
    <property type="match status" value="1"/>
</dbReference>
<dbReference type="InterPro" id="IPR003959">
    <property type="entry name" value="ATPase_AAA_core"/>
</dbReference>
<evidence type="ECO:0000313" key="13">
    <source>
        <dbReference type="EMBL" id="BBN04609.1"/>
    </source>
</evidence>
<evidence type="ECO:0000256" key="6">
    <source>
        <dbReference type="ARBA" id="ARBA00022741"/>
    </source>
</evidence>
<feature type="compositionally biased region" description="Acidic residues" evidence="11">
    <location>
        <begin position="250"/>
        <end position="261"/>
    </location>
</feature>
<dbReference type="GO" id="GO:0009535">
    <property type="term" value="C:chloroplast thylakoid membrane"/>
    <property type="evidence" value="ECO:0007669"/>
    <property type="project" value="TreeGrafter"/>
</dbReference>
<evidence type="ECO:0000256" key="8">
    <source>
        <dbReference type="ARBA" id="ARBA00022833"/>
    </source>
</evidence>
<dbReference type="Gene3D" id="1.10.8.60">
    <property type="match status" value="1"/>
</dbReference>
<dbReference type="Pfam" id="PF00004">
    <property type="entry name" value="AAA"/>
    <property type="match status" value="1"/>
</dbReference>
<dbReference type="Proteomes" id="UP000077202">
    <property type="component" value="Unassembled WGS sequence"/>
</dbReference>
<dbReference type="SMART" id="SM00382">
    <property type="entry name" value="AAA"/>
    <property type="match status" value="1"/>
</dbReference>
<evidence type="ECO:0000256" key="9">
    <source>
        <dbReference type="ARBA" id="ARBA00022840"/>
    </source>
</evidence>
<keyword evidence="8" id="KW-0862">Zinc</keyword>
<dbReference type="GO" id="GO:0034982">
    <property type="term" value="P:mitochondrial protein processing"/>
    <property type="evidence" value="ECO:0007669"/>
    <property type="project" value="TreeGrafter"/>
</dbReference>
<reference evidence="14 15" key="1">
    <citation type="submission" date="2016-03" db="EMBL/GenBank/DDBJ databases">
        <title>Mechanisms controlling the formation of the plant cell surface in tip-growing cells are functionally conserved among land plants.</title>
        <authorList>
            <person name="Honkanen S."/>
            <person name="Jones V.A."/>
            <person name="Morieri G."/>
            <person name="Champion C."/>
            <person name="Hetherington A.J."/>
            <person name="Kelly S."/>
            <person name="Saint-Marcoux D."/>
            <person name="Proust H."/>
            <person name="Prescott H."/>
            <person name="Dolan L."/>
        </authorList>
    </citation>
    <scope>NUCLEOTIDE SEQUENCE [LARGE SCALE GENOMIC DNA]</scope>
    <source>
        <strain evidence="15">cv. Tak-1 and cv. Tak-2</strain>
        <tissue evidence="14">Whole gametophyte</tissue>
    </source>
</reference>